<dbReference type="InterPro" id="IPR022291">
    <property type="entry name" value="Bacteriocin_synth_cyclodeHase"/>
</dbReference>
<dbReference type="AlphaFoldDB" id="A0A975SZD6"/>
<dbReference type="KEGG" id="nps:KRR39_01605"/>
<name>A0A975SZD6_9ACTN</name>
<dbReference type="NCBIfam" id="TIGR03882">
    <property type="entry name" value="cyclo_dehyd_2"/>
    <property type="match status" value="1"/>
</dbReference>
<proteinExistence type="predicted"/>
<sequence length="290" mass="30911">MRPILRPGTHVLSRGTGELQVGLDPRTALVLPDSPPVRDALRLIAASADVAEHRDGATLDVLAAHDLLLDERALVPPPGRDALAGPTVAALARSAGPRAPDVRRARGRWRTETRTFGHPAGSVVRRDLEALLETAGLHAHRGRSAPDCGVLVGVGEPDRELVDAWTRAGTPYLLVRLTEGRAVVGPFVVPGTTACLRCLDAHHTDVDPAWPLLVRQYAAACSRDRADGAPEPLDPLLAAIAVGWAARDLAAYVDGHRPSTWSTTLTLHTGVAALESRSWLRHPGCSCSWD</sequence>
<accession>A0A975SZD6</accession>
<dbReference type="EMBL" id="CP077062">
    <property type="protein sequence ID" value="QWZ08592.1"/>
    <property type="molecule type" value="Genomic_DNA"/>
</dbReference>
<evidence type="ECO:0000313" key="2">
    <source>
        <dbReference type="Proteomes" id="UP000683575"/>
    </source>
</evidence>
<dbReference type="RefSeq" id="WP_216940137.1">
    <property type="nucleotide sequence ID" value="NZ_CP077062.1"/>
</dbReference>
<protein>
    <submittedName>
        <fullName evidence="1">TOMM leader peptide-binding protein</fullName>
    </submittedName>
</protein>
<organism evidence="1 2">
    <name type="scientific">Nocardioides panacis</name>
    <dbReference type="NCBI Taxonomy" id="2849501"/>
    <lineage>
        <taxon>Bacteria</taxon>
        <taxon>Bacillati</taxon>
        <taxon>Actinomycetota</taxon>
        <taxon>Actinomycetes</taxon>
        <taxon>Propionibacteriales</taxon>
        <taxon>Nocardioidaceae</taxon>
        <taxon>Nocardioides</taxon>
    </lineage>
</organism>
<reference evidence="1" key="1">
    <citation type="submission" date="2021-06" db="EMBL/GenBank/DDBJ databases">
        <title>Complete genome sequence of Nocardioides sp. G188.</title>
        <authorList>
            <person name="Im W.-T."/>
        </authorList>
    </citation>
    <scope>NUCLEOTIDE SEQUENCE</scope>
    <source>
        <strain evidence="1">G188</strain>
    </source>
</reference>
<gene>
    <name evidence="1" type="ORF">KRR39_01605</name>
</gene>
<evidence type="ECO:0000313" key="1">
    <source>
        <dbReference type="EMBL" id="QWZ08592.1"/>
    </source>
</evidence>
<dbReference type="Proteomes" id="UP000683575">
    <property type="component" value="Chromosome"/>
</dbReference>
<keyword evidence="2" id="KW-1185">Reference proteome</keyword>